<organism evidence="1 2">
    <name type="scientific">Hibiscus sabdariffa</name>
    <name type="common">roselle</name>
    <dbReference type="NCBI Taxonomy" id="183260"/>
    <lineage>
        <taxon>Eukaryota</taxon>
        <taxon>Viridiplantae</taxon>
        <taxon>Streptophyta</taxon>
        <taxon>Embryophyta</taxon>
        <taxon>Tracheophyta</taxon>
        <taxon>Spermatophyta</taxon>
        <taxon>Magnoliopsida</taxon>
        <taxon>eudicotyledons</taxon>
        <taxon>Gunneridae</taxon>
        <taxon>Pentapetalae</taxon>
        <taxon>rosids</taxon>
        <taxon>malvids</taxon>
        <taxon>Malvales</taxon>
        <taxon>Malvaceae</taxon>
        <taxon>Malvoideae</taxon>
        <taxon>Hibiscus</taxon>
    </lineage>
</organism>
<dbReference type="EMBL" id="JBBPBN010000007">
    <property type="protein sequence ID" value="KAK9033652.1"/>
    <property type="molecule type" value="Genomic_DNA"/>
</dbReference>
<reference evidence="1 2" key="1">
    <citation type="journal article" date="2024" name="G3 (Bethesda)">
        <title>Genome assembly of Hibiscus sabdariffa L. provides insights into metabolisms of medicinal natural products.</title>
        <authorList>
            <person name="Kim T."/>
        </authorList>
    </citation>
    <scope>NUCLEOTIDE SEQUENCE [LARGE SCALE GENOMIC DNA]</scope>
    <source>
        <strain evidence="1">TK-2024</strain>
        <tissue evidence="1">Old leaves</tissue>
    </source>
</reference>
<accession>A0ABR2T8Y2</accession>
<sequence length="172" mass="19256">MVLRRNDVDTVQVCHTQVAAMVALVGGWAWTKFQDFLPSTVLLSIVAVKPPSTVVPNTIGWSGDSRCVFTVRSAYCLREGEVQGGEHHLWKAVSQYRGLPRDCFEARLLWSGVVKEDRLVEFLSLDFQSWLCPRLVRWEAPPEGLIKVNTTGLRHTRLGMASCRGVGRDSES</sequence>
<dbReference type="Proteomes" id="UP001396334">
    <property type="component" value="Unassembled WGS sequence"/>
</dbReference>
<gene>
    <name evidence="1" type="ORF">V6N11_049838</name>
</gene>
<evidence type="ECO:0000313" key="1">
    <source>
        <dbReference type="EMBL" id="KAK9033652.1"/>
    </source>
</evidence>
<comment type="caution">
    <text evidence="1">The sequence shown here is derived from an EMBL/GenBank/DDBJ whole genome shotgun (WGS) entry which is preliminary data.</text>
</comment>
<evidence type="ECO:0000313" key="2">
    <source>
        <dbReference type="Proteomes" id="UP001396334"/>
    </source>
</evidence>
<proteinExistence type="predicted"/>
<protein>
    <submittedName>
        <fullName evidence="1">Uncharacterized protein</fullName>
    </submittedName>
</protein>
<name>A0ABR2T8Y2_9ROSI</name>
<keyword evidence="2" id="KW-1185">Reference proteome</keyword>